<protein>
    <recommendedName>
        <fullName evidence="4 11">Pyruvate, phosphate dikinase</fullName>
        <ecNumber evidence="3 11">2.7.9.1</ecNumber>
    </recommendedName>
</protein>
<dbReference type="InterPro" id="IPR000121">
    <property type="entry name" value="PEP_util_C"/>
</dbReference>
<evidence type="ECO:0000256" key="10">
    <source>
        <dbReference type="ARBA" id="ARBA00022842"/>
    </source>
</evidence>
<dbReference type="Pfam" id="PF02896">
    <property type="entry name" value="PEP-utilizers_C"/>
    <property type="match status" value="1"/>
</dbReference>
<dbReference type="GO" id="GO:0046872">
    <property type="term" value="F:metal ion binding"/>
    <property type="evidence" value="ECO:0007669"/>
    <property type="project" value="UniProtKB-UniRule"/>
</dbReference>
<dbReference type="AlphaFoldDB" id="E3CYU6"/>
<keyword evidence="7" id="KW-0547">Nucleotide-binding</keyword>
<feature type="binding site" evidence="13">
    <location>
        <position position="559"/>
    </location>
    <ligand>
        <name>substrate</name>
    </ligand>
</feature>
<feature type="binding site" evidence="13">
    <location>
        <position position="615"/>
    </location>
    <ligand>
        <name>substrate</name>
    </ligand>
</feature>
<feature type="binding site" evidence="14">
    <location>
        <position position="775"/>
    </location>
    <ligand>
        <name>Mg(2+)</name>
        <dbReference type="ChEBI" id="CHEBI:18420"/>
    </ligand>
</feature>
<feature type="domain" description="PEP-utilising enzyme mobile" evidence="15">
    <location>
        <begin position="421"/>
        <end position="501"/>
    </location>
</feature>
<dbReference type="InterPro" id="IPR036637">
    <property type="entry name" value="Phosphohistidine_dom_sf"/>
</dbReference>
<dbReference type="Gene3D" id="3.50.30.10">
    <property type="entry name" value="Phosphohistidine domain"/>
    <property type="match status" value="1"/>
</dbReference>
<dbReference type="eggNOG" id="COG0574">
    <property type="taxonomic scope" value="Bacteria"/>
</dbReference>
<dbReference type="HOGENOM" id="CLU_015345_0_2_0"/>
<evidence type="ECO:0000256" key="4">
    <source>
        <dbReference type="ARBA" id="ARBA00020138"/>
    </source>
</evidence>
<evidence type="ECO:0000313" key="19">
    <source>
        <dbReference type="Proteomes" id="UP000005096"/>
    </source>
</evidence>
<feature type="active site" description="Proton donor" evidence="12">
    <location>
        <position position="838"/>
    </location>
</feature>
<dbReference type="SUPFAM" id="SSF51621">
    <property type="entry name" value="Phosphoenolpyruvate/pyruvate domain"/>
    <property type="match status" value="1"/>
</dbReference>
<dbReference type="InterPro" id="IPR023151">
    <property type="entry name" value="PEP_util_CS"/>
</dbReference>
<dbReference type="NCBIfam" id="TIGR01828">
    <property type="entry name" value="pyru_phos_dikin"/>
    <property type="match status" value="1"/>
</dbReference>
<accession>E3CYU6</accession>
<dbReference type="STRING" id="584708.Apau_1300"/>
<dbReference type="EC" id="2.7.9.1" evidence="3 11"/>
<keyword evidence="19" id="KW-1185">Reference proteome</keyword>
<feature type="domain" description="Pyruvate phosphate dikinase AMP/ATP-binding" evidence="16">
    <location>
        <begin position="19"/>
        <end position="55"/>
    </location>
</feature>
<gene>
    <name evidence="18" type="ORF">Apau_1300</name>
</gene>
<dbReference type="PANTHER" id="PTHR22931">
    <property type="entry name" value="PHOSPHOENOLPYRUVATE DIKINASE-RELATED"/>
    <property type="match status" value="1"/>
</dbReference>
<evidence type="ECO:0000256" key="7">
    <source>
        <dbReference type="ARBA" id="ARBA00022741"/>
    </source>
</evidence>
<evidence type="ECO:0000259" key="16">
    <source>
        <dbReference type="Pfam" id="PF01326"/>
    </source>
</evidence>
<keyword evidence="9" id="KW-0067">ATP-binding</keyword>
<comment type="similarity">
    <text evidence="2 11">Belongs to the PEP-utilizing enzyme family.</text>
</comment>
<sequence length="882" mass="97374">MSVVQWVYEYEQGNASMKSLLGGKGANLAQMWNIGLPVPPGFILTTEACKAYWEDRAGLLDAVWPQVRQSMKRMESATGKTFGGKENPLLVSVRSGAPVSMPGMMDTILNLGLNGDTVEALAAASGDERFALDSYRRFIQMYSDVVLELEHGDFEFCLAQAKKEQGCRHDHELSPEMLRKLVGQYLQMVQSKGKVFPEDPWEQLRLAIEAVFRSWNTPRAVTYRQIQRIPDDLGTAVSVVSMVYGNLGNDCGTGVCFTRNPATGERELFGEFLLNAQGEDVVAGIRTPRPIQELKADMPEVHGELLRLTSLLEQHYKDMQDIEFTVERGKLYLLQTRNGKRTAKAAVRVAVDMVRENLIPKDEAVRRVTPENVEQLLHPQLDPNLPMNVLARGLPASPGAAVGKVVFQADEAEKLGRSGEAVILVRPETTPDDIHGLFAAQGVLTSHGGMTSHAAVVARGLGKPCVSGCEALDIDLQRETIRVGDRIIRKHEILTLDGSRGLVVLGSLPLIQPSFTDDFRELLSFADEIAALEVWANGDTPEDAKRAREFGARGIGLCRTEHMFMQAERLPVMQEMVAATDREERVAALNRLKVMQKDDFLGIFEAMQGFPVTVRLLDPPLHEFLPKVPELQGRIAELEKKGQGDAPEAEHLRRLARKAESLRESNPMLGFRGCRLGIIYPEIYEMQVEAIFEAAGELVARGVSVHPDIMMPLVGTLEEMKRLRAMVGEIAEREEKRTGVRVPYLVGTMIELPRAALVAGQLAQEAEFFSFGTNDLTQTTFGYSRDDAEGKFLAEYVRLHVLPENPFHVLDRDGVGRLLEIAVQDGRGTRPAIQIGICGEHGGNPSSIAFCHKLGLKYVSCSPFRVPVARLSAALSVLGLLS</sequence>
<dbReference type="PROSITE" id="PS00370">
    <property type="entry name" value="PEP_ENZYMES_PHOS_SITE"/>
    <property type="match status" value="1"/>
</dbReference>
<dbReference type="eggNOG" id="COG1080">
    <property type="taxonomic scope" value="Bacteria"/>
</dbReference>
<dbReference type="Gene3D" id="1.20.80.30">
    <property type="match status" value="1"/>
</dbReference>
<keyword evidence="6 14" id="KW-0479">Metal-binding</keyword>
<dbReference type="Pfam" id="PF01326">
    <property type="entry name" value="PPDK_N"/>
    <property type="match status" value="3"/>
</dbReference>
<dbReference type="Pfam" id="PF00391">
    <property type="entry name" value="PEP-utilizers"/>
    <property type="match status" value="1"/>
</dbReference>
<feature type="binding site" evidence="13">
    <location>
        <position position="772"/>
    </location>
    <ligand>
        <name>substrate</name>
    </ligand>
</feature>
<dbReference type="Gene3D" id="3.30.470.20">
    <property type="entry name" value="ATP-grasp fold, B domain"/>
    <property type="match status" value="1"/>
</dbReference>
<feature type="binding site" evidence="13">
    <location>
        <position position="775"/>
    </location>
    <ligand>
        <name>substrate</name>
    </ligand>
</feature>
<keyword evidence="5 18" id="KW-0808">Transferase</keyword>
<dbReference type="InterPro" id="IPR018274">
    <property type="entry name" value="PEP_util_AS"/>
</dbReference>
<dbReference type="PROSITE" id="PS00742">
    <property type="entry name" value="PEP_ENZYMES_2"/>
    <property type="match status" value="1"/>
</dbReference>
<name>E3CYU6_9BACT</name>
<evidence type="ECO:0000256" key="14">
    <source>
        <dbReference type="PIRSR" id="PIRSR000853-3"/>
    </source>
</evidence>
<dbReference type="Gene3D" id="3.20.20.60">
    <property type="entry name" value="Phosphoenolpyruvate-binding domains"/>
    <property type="match status" value="1"/>
</dbReference>
<keyword evidence="8 18" id="KW-0418">Kinase</keyword>
<evidence type="ECO:0000256" key="5">
    <source>
        <dbReference type="ARBA" id="ARBA00022679"/>
    </source>
</evidence>
<dbReference type="EMBL" id="CM001022">
    <property type="protein sequence ID" value="EFQ23724.1"/>
    <property type="molecule type" value="Genomic_DNA"/>
</dbReference>
<dbReference type="SUPFAM" id="SSF56059">
    <property type="entry name" value="Glutathione synthetase ATP-binding domain-like"/>
    <property type="match status" value="1"/>
</dbReference>
<dbReference type="InterPro" id="IPR010121">
    <property type="entry name" value="Pyruvate_phosphate_dikinase"/>
</dbReference>
<evidence type="ECO:0000259" key="15">
    <source>
        <dbReference type="Pfam" id="PF00391"/>
    </source>
</evidence>
<keyword evidence="18" id="KW-0670">Pyruvate</keyword>
<dbReference type="RefSeq" id="WP_006300926.1">
    <property type="nucleotide sequence ID" value="NZ_CM001022.1"/>
</dbReference>
<dbReference type="InterPro" id="IPR013815">
    <property type="entry name" value="ATP_grasp_subdomain_1"/>
</dbReference>
<keyword evidence="10 14" id="KW-0460">Magnesium</keyword>
<evidence type="ECO:0000256" key="13">
    <source>
        <dbReference type="PIRSR" id="PIRSR000853-2"/>
    </source>
</evidence>
<dbReference type="GO" id="GO:0050242">
    <property type="term" value="F:pyruvate, phosphate dikinase activity"/>
    <property type="evidence" value="ECO:0007669"/>
    <property type="project" value="UniProtKB-UniRule"/>
</dbReference>
<organism evidence="18 19">
    <name type="scientific">Aminomonas paucivorans DSM 12260</name>
    <dbReference type="NCBI Taxonomy" id="584708"/>
    <lineage>
        <taxon>Bacteria</taxon>
        <taxon>Thermotogati</taxon>
        <taxon>Synergistota</taxon>
        <taxon>Synergistia</taxon>
        <taxon>Synergistales</taxon>
        <taxon>Synergistaceae</taxon>
        <taxon>Aminomonas</taxon>
    </lineage>
</organism>
<reference evidence="18 19" key="1">
    <citation type="journal article" date="2010" name="Stand. Genomic Sci.">
        <title>Non-contiguous finished genome sequence of Aminomonas paucivorans type strain (GLU-3).</title>
        <authorList>
            <person name="Pitluck S."/>
            <person name="Yasawong M."/>
            <person name="Held B."/>
            <person name="Lapidus A."/>
            <person name="Nolan M."/>
            <person name="Copeland A."/>
            <person name="Lucas S."/>
            <person name="Del Rio T.G."/>
            <person name="Tice H."/>
            <person name="Cheng J.F."/>
            <person name="Chertkov O."/>
            <person name="Goodwin L."/>
            <person name="Tapia R."/>
            <person name="Han C."/>
            <person name="Liolios K."/>
            <person name="Ivanova N."/>
            <person name="Mavromatis K."/>
            <person name="Ovchinnikova G."/>
            <person name="Pati A."/>
            <person name="Chen A."/>
            <person name="Palaniappan K."/>
            <person name="Land M."/>
            <person name="Hauser L."/>
            <person name="Chang Y.J."/>
            <person name="Jeffries C.D."/>
            <person name="Pukall R."/>
            <person name="Spring S."/>
            <person name="Rohde M."/>
            <person name="Sikorski J."/>
            <person name="Goker M."/>
            <person name="Woyke T."/>
            <person name="Bristow J."/>
            <person name="Eisen J.A."/>
            <person name="Markowitz V."/>
            <person name="Hugenholtz P."/>
            <person name="Kyrpides N.C."/>
            <person name="Klenk H.P."/>
        </authorList>
    </citation>
    <scope>NUCLEOTIDE SEQUENCE [LARGE SCALE GENOMIC DNA]</scope>
    <source>
        <strain evidence="18 19">DSM 12260</strain>
    </source>
</reference>
<dbReference type="GO" id="GO:0016301">
    <property type="term" value="F:kinase activity"/>
    <property type="evidence" value="ECO:0007669"/>
    <property type="project" value="UniProtKB-UniRule"/>
</dbReference>
<dbReference type="PIRSF" id="PIRSF000853">
    <property type="entry name" value="PPDK"/>
    <property type="match status" value="1"/>
</dbReference>
<dbReference type="GO" id="GO:0005524">
    <property type="term" value="F:ATP binding"/>
    <property type="evidence" value="ECO:0007669"/>
    <property type="project" value="UniProtKB-UniRule"/>
</dbReference>
<evidence type="ECO:0000259" key="17">
    <source>
        <dbReference type="Pfam" id="PF02896"/>
    </source>
</evidence>
<dbReference type="InterPro" id="IPR040442">
    <property type="entry name" value="Pyrv_kinase-like_dom_sf"/>
</dbReference>
<evidence type="ECO:0000256" key="2">
    <source>
        <dbReference type="ARBA" id="ARBA00007837"/>
    </source>
</evidence>
<evidence type="ECO:0000256" key="1">
    <source>
        <dbReference type="ARBA" id="ARBA00001946"/>
    </source>
</evidence>
<feature type="binding site" evidence="13">
    <location>
        <position position="773"/>
    </location>
    <ligand>
        <name>substrate</name>
    </ligand>
</feature>
<dbReference type="NCBIfam" id="NF004531">
    <property type="entry name" value="PRK05878.1"/>
    <property type="match status" value="1"/>
</dbReference>
<feature type="active site" description="Tele-phosphohistidine intermediate" evidence="12">
    <location>
        <position position="453"/>
    </location>
</feature>
<dbReference type="InterPro" id="IPR008279">
    <property type="entry name" value="PEP-util_enz_mobile_dom"/>
</dbReference>
<evidence type="ECO:0000256" key="9">
    <source>
        <dbReference type="ARBA" id="ARBA00022840"/>
    </source>
</evidence>
<dbReference type="Gene3D" id="1.10.189.10">
    <property type="entry name" value="Pyruvate Phosphate Dikinase, domain 2"/>
    <property type="match status" value="1"/>
</dbReference>
<dbReference type="OrthoDB" id="9765468at2"/>
<proteinExistence type="inferred from homology"/>
<feature type="domain" description="Pyruvate phosphate dikinase AMP/ATP-binding" evidence="16">
    <location>
        <begin position="304"/>
        <end position="356"/>
    </location>
</feature>
<dbReference type="InterPro" id="IPR015813">
    <property type="entry name" value="Pyrv/PenolPyrv_kinase-like_dom"/>
</dbReference>
<dbReference type="InterPro" id="IPR002192">
    <property type="entry name" value="PPDK_AMP/ATP-bd"/>
</dbReference>
<feature type="binding site" evidence="13">
    <location>
        <position position="751"/>
    </location>
    <ligand>
        <name>substrate</name>
    </ligand>
</feature>
<feature type="binding site" evidence="14">
    <location>
        <position position="751"/>
    </location>
    <ligand>
        <name>Mg(2+)</name>
        <dbReference type="ChEBI" id="CHEBI:18420"/>
    </ligand>
</feature>
<dbReference type="Gene3D" id="3.30.1490.20">
    <property type="entry name" value="ATP-grasp fold, A domain"/>
    <property type="match status" value="1"/>
</dbReference>
<comment type="cofactor">
    <cofactor evidence="1 11 14">
        <name>Mg(2+)</name>
        <dbReference type="ChEBI" id="CHEBI:18420"/>
    </cofactor>
</comment>
<dbReference type="SUPFAM" id="SSF52009">
    <property type="entry name" value="Phosphohistidine domain"/>
    <property type="match status" value="1"/>
</dbReference>
<evidence type="ECO:0000313" key="18">
    <source>
        <dbReference type="EMBL" id="EFQ23724.1"/>
    </source>
</evidence>
<feature type="domain" description="Pyruvate phosphate dikinase AMP/ATP-binding" evidence="16">
    <location>
        <begin position="65"/>
        <end position="291"/>
    </location>
</feature>
<dbReference type="Proteomes" id="UP000005096">
    <property type="component" value="Chromosome"/>
</dbReference>
<evidence type="ECO:0000256" key="3">
    <source>
        <dbReference type="ARBA" id="ARBA00011994"/>
    </source>
</evidence>
<evidence type="ECO:0000256" key="8">
    <source>
        <dbReference type="ARBA" id="ARBA00022777"/>
    </source>
</evidence>
<evidence type="ECO:0000256" key="6">
    <source>
        <dbReference type="ARBA" id="ARBA00022723"/>
    </source>
</evidence>
<dbReference type="PaxDb" id="584708-Apau_1300"/>
<comment type="catalytic activity">
    <reaction evidence="11">
        <text>pyruvate + phosphate + ATP = phosphoenolpyruvate + AMP + diphosphate + H(+)</text>
        <dbReference type="Rhea" id="RHEA:10756"/>
        <dbReference type="ChEBI" id="CHEBI:15361"/>
        <dbReference type="ChEBI" id="CHEBI:15378"/>
        <dbReference type="ChEBI" id="CHEBI:30616"/>
        <dbReference type="ChEBI" id="CHEBI:33019"/>
        <dbReference type="ChEBI" id="CHEBI:43474"/>
        <dbReference type="ChEBI" id="CHEBI:58702"/>
        <dbReference type="ChEBI" id="CHEBI:456215"/>
        <dbReference type="EC" id="2.7.9.1"/>
    </reaction>
</comment>
<evidence type="ECO:0000256" key="12">
    <source>
        <dbReference type="PIRSR" id="PIRSR000853-1"/>
    </source>
</evidence>
<evidence type="ECO:0000256" key="11">
    <source>
        <dbReference type="PIRNR" id="PIRNR000853"/>
    </source>
</evidence>
<dbReference type="PANTHER" id="PTHR22931:SF9">
    <property type="entry name" value="PYRUVATE, PHOSPHATE DIKINASE 1, CHLOROPLASTIC"/>
    <property type="match status" value="1"/>
</dbReference>
<feature type="domain" description="PEP-utilising enzyme C-terminal" evidence="17">
    <location>
        <begin position="518"/>
        <end position="873"/>
    </location>
</feature>
<feature type="binding site" evidence="13">
    <location>
        <position position="774"/>
    </location>
    <ligand>
        <name>substrate</name>
    </ligand>
</feature>